<dbReference type="AlphaFoldDB" id="K9X094"/>
<dbReference type="InterPro" id="IPR050765">
    <property type="entry name" value="Riboflavin_Biosynth_HTPR"/>
</dbReference>
<evidence type="ECO:0000313" key="3">
    <source>
        <dbReference type="Proteomes" id="UP000010475"/>
    </source>
</evidence>
<dbReference type="InterPro" id="IPR024072">
    <property type="entry name" value="DHFR-like_dom_sf"/>
</dbReference>
<dbReference type="RefSeq" id="WP_015208420.1">
    <property type="nucleotide sequence ID" value="NC_019757.1"/>
</dbReference>
<dbReference type="PANTHER" id="PTHR38011">
    <property type="entry name" value="DIHYDROFOLATE REDUCTASE FAMILY PROTEIN (AFU_ORTHOLOGUE AFUA_8G06820)"/>
    <property type="match status" value="1"/>
</dbReference>
<dbReference type="HOGENOM" id="CLU_043966_4_2_3"/>
<evidence type="ECO:0000313" key="2">
    <source>
        <dbReference type="EMBL" id="AFZ25167.1"/>
    </source>
</evidence>
<dbReference type="GO" id="GO:0009231">
    <property type="term" value="P:riboflavin biosynthetic process"/>
    <property type="evidence" value="ECO:0007669"/>
    <property type="project" value="InterPro"/>
</dbReference>
<gene>
    <name evidence="2" type="ORF">Cylst_2996</name>
</gene>
<evidence type="ECO:0000259" key="1">
    <source>
        <dbReference type="Pfam" id="PF01872"/>
    </source>
</evidence>
<dbReference type="Proteomes" id="UP000010475">
    <property type="component" value="Chromosome"/>
</dbReference>
<dbReference type="GO" id="GO:0008703">
    <property type="term" value="F:5-amino-6-(5-phosphoribosylamino)uracil reductase activity"/>
    <property type="evidence" value="ECO:0007669"/>
    <property type="project" value="InterPro"/>
</dbReference>
<dbReference type="OrthoDB" id="195113at2"/>
<name>K9X094_9NOST</name>
<dbReference type="EMBL" id="CP003642">
    <property type="protein sequence ID" value="AFZ25167.1"/>
    <property type="molecule type" value="Genomic_DNA"/>
</dbReference>
<dbReference type="SUPFAM" id="SSF53597">
    <property type="entry name" value="Dihydrofolate reductase-like"/>
    <property type="match status" value="1"/>
</dbReference>
<proteinExistence type="predicted"/>
<dbReference type="eggNOG" id="COG0262">
    <property type="taxonomic scope" value="Bacteria"/>
</dbReference>
<sequence>MTKVTLYIAASLDGYIAKSDGGIDWLSPLDIEGEDYGYTSFYESVDAVILGSKTYEIGLSFNEWPYPDKKSFVFTQRNFKSDRKDIEFVSDNVQHALAKIEAQGFENIWLVGGGELINSFLQHSLIDEYIISTIPIILGNGIRLFPPPSPEEELELINSKQYPTGLLQAHYRRKRKGE</sequence>
<dbReference type="PANTHER" id="PTHR38011:SF11">
    <property type="entry name" value="2,5-DIAMINO-6-RIBOSYLAMINO-4(3H)-PYRIMIDINONE 5'-PHOSPHATE REDUCTASE"/>
    <property type="match status" value="1"/>
</dbReference>
<dbReference type="Pfam" id="PF01872">
    <property type="entry name" value="RibD_C"/>
    <property type="match status" value="1"/>
</dbReference>
<dbReference type="STRING" id="56107.Cylst_2996"/>
<accession>K9X094</accession>
<dbReference type="InterPro" id="IPR002734">
    <property type="entry name" value="RibDG_C"/>
</dbReference>
<keyword evidence="3" id="KW-1185">Reference proteome</keyword>
<protein>
    <submittedName>
        <fullName evidence="2">Dihydrofolate reductase</fullName>
    </submittedName>
</protein>
<reference evidence="2 3" key="1">
    <citation type="submission" date="2012-06" db="EMBL/GenBank/DDBJ databases">
        <title>Finished chromosome of genome of Cylindrospermum stagnale PCC 7417.</title>
        <authorList>
            <consortium name="US DOE Joint Genome Institute"/>
            <person name="Gugger M."/>
            <person name="Coursin T."/>
            <person name="Rippka R."/>
            <person name="Tandeau De Marsac N."/>
            <person name="Huntemann M."/>
            <person name="Wei C.-L."/>
            <person name="Han J."/>
            <person name="Detter J.C."/>
            <person name="Han C."/>
            <person name="Tapia R."/>
            <person name="Chen A."/>
            <person name="Kyrpides N."/>
            <person name="Mavromatis K."/>
            <person name="Markowitz V."/>
            <person name="Szeto E."/>
            <person name="Ivanova N."/>
            <person name="Pagani I."/>
            <person name="Pati A."/>
            <person name="Goodwin L."/>
            <person name="Nordberg H.P."/>
            <person name="Cantor M.N."/>
            <person name="Hua S.X."/>
            <person name="Woyke T."/>
            <person name="Kerfeld C.A."/>
        </authorList>
    </citation>
    <scope>NUCLEOTIDE SEQUENCE [LARGE SCALE GENOMIC DNA]</scope>
    <source>
        <strain evidence="2 3">PCC 7417</strain>
    </source>
</reference>
<dbReference type="KEGG" id="csg:Cylst_2996"/>
<feature type="domain" description="Bacterial bifunctional deaminase-reductase C-terminal" evidence="1">
    <location>
        <begin position="3"/>
        <end position="166"/>
    </location>
</feature>
<dbReference type="Gene3D" id="3.40.430.10">
    <property type="entry name" value="Dihydrofolate Reductase, subunit A"/>
    <property type="match status" value="1"/>
</dbReference>
<organism evidence="2 3">
    <name type="scientific">Cylindrospermum stagnale PCC 7417</name>
    <dbReference type="NCBI Taxonomy" id="56107"/>
    <lineage>
        <taxon>Bacteria</taxon>
        <taxon>Bacillati</taxon>
        <taxon>Cyanobacteriota</taxon>
        <taxon>Cyanophyceae</taxon>
        <taxon>Nostocales</taxon>
        <taxon>Nostocaceae</taxon>
        <taxon>Cylindrospermum</taxon>
    </lineage>
</organism>